<accession>A0A9W7CLZ8</accession>
<reference evidence="3" key="1">
    <citation type="journal article" date="2023" name="Commun. Biol.">
        <title>Genome analysis of Parmales, the sister group of diatoms, reveals the evolutionary specialization of diatoms from phago-mixotrophs to photoautotrophs.</title>
        <authorList>
            <person name="Ban H."/>
            <person name="Sato S."/>
            <person name="Yoshikawa S."/>
            <person name="Yamada K."/>
            <person name="Nakamura Y."/>
            <person name="Ichinomiya M."/>
            <person name="Sato N."/>
            <person name="Blanc-Mathieu R."/>
            <person name="Endo H."/>
            <person name="Kuwata A."/>
            <person name="Ogata H."/>
        </authorList>
    </citation>
    <scope>NUCLEOTIDE SEQUENCE [LARGE SCALE GENOMIC DNA]</scope>
    <source>
        <strain evidence="3">NIES 3700</strain>
    </source>
</reference>
<comment type="caution">
    <text evidence="2">The sequence shown here is derived from an EMBL/GenBank/DDBJ whole genome shotgun (WGS) entry which is preliminary data.</text>
</comment>
<dbReference type="Proteomes" id="UP001165122">
    <property type="component" value="Unassembled WGS sequence"/>
</dbReference>
<proteinExistence type="predicted"/>
<organism evidence="2 3">
    <name type="scientific">Triparma laevis f. longispina</name>
    <dbReference type="NCBI Taxonomy" id="1714387"/>
    <lineage>
        <taxon>Eukaryota</taxon>
        <taxon>Sar</taxon>
        <taxon>Stramenopiles</taxon>
        <taxon>Ochrophyta</taxon>
        <taxon>Bolidophyceae</taxon>
        <taxon>Parmales</taxon>
        <taxon>Triparmaceae</taxon>
        <taxon>Triparma</taxon>
    </lineage>
</organism>
<dbReference type="OrthoDB" id="10458206at2759"/>
<sequence length="199" mass="22423">MPLFLPTLCTNRFSYEQCWSLIDYEVDSTCCDFDYISSIPYFVSVCSLEPQCSGRVHPAYFLASSNARFENNPNTTFQSITTDSWYESTANEGYNTCVACHALKQSCTLPIVILGILISLSWSLFAGLRSSERQRVDTQDIYNIYIAVGLLFGIVNTAVLSKCMSWLWRFRFGVARIVDAELTVSSRGVEAEVQLVNHV</sequence>
<feature type="transmembrane region" description="Helical" evidence="1">
    <location>
        <begin position="109"/>
        <end position="128"/>
    </location>
</feature>
<evidence type="ECO:0000313" key="3">
    <source>
        <dbReference type="Proteomes" id="UP001165122"/>
    </source>
</evidence>
<evidence type="ECO:0000313" key="2">
    <source>
        <dbReference type="EMBL" id="GMI07064.1"/>
    </source>
</evidence>
<dbReference type="AlphaFoldDB" id="A0A9W7CLZ8"/>
<name>A0A9W7CLZ8_9STRA</name>
<feature type="transmembrane region" description="Helical" evidence="1">
    <location>
        <begin position="140"/>
        <end position="160"/>
    </location>
</feature>
<gene>
    <name evidence="2" type="ORF">TrLO_g3412</name>
</gene>
<keyword evidence="1" id="KW-1133">Transmembrane helix</keyword>
<dbReference type="EMBL" id="BRXW01000108">
    <property type="protein sequence ID" value="GMI07064.1"/>
    <property type="molecule type" value="Genomic_DNA"/>
</dbReference>
<keyword evidence="1" id="KW-0812">Transmembrane</keyword>
<protein>
    <submittedName>
        <fullName evidence="2">Uncharacterized protein</fullName>
    </submittedName>
</protein>
<keyword evidence="1" id="KW-0472">Membrane</keyword>
<evidence type="ECO:0000256" key="1">
    <source>
        <dbReference type="SAM" id="Phobius"/>
    </source>
</evidence>
<keyword evidence="3" id="KW-1185">Reference proteome</keyword>